<keyword evidence="2" id="KW-1133">Transmembrane helix</keyword>
<evidence type="ECO:0000313" key="3">
    <source>
        <dbReference type="EMBL" id="CCC90806.1"/>
    </source>
</evidence>
<gene>
    <name evidence="3" type="ORF">TCIL3000_6_320</name>
</gene>
<sequence>MILNLRGANVTGIFLKFGSKGIQFLALLHLLTLLLSLIPGVGRGDLSEDKKLTQNNHKGAAGGGERVKSDVGEGRYRAAARFGSRLSYQICTVLSVGASFYTSPSRILLMLLFFCGSFFVLEKRTNSGLQSDEKSNKDKTEKHTTAFVTSHVATTHESWRSHTPGHKKGTKATTALTKCVCVGCQK</sequence>
<organism evidence="3">
    <name type="scientific">Trypanosoma congolense (strain IL3000)</name>
    <dbReference type="NCBI Taxonomy" id="1068625"/>
    <lineage>
        <taxon>Eukaryota</taxon>
        <taxon>Discoba</taxon>
        <taxon>Euglenozoa</taxon>
        <taxon>Kinetoplastea</taxon>
        <taxon>Metakinetoplastina</taxon>
        <taxon>Trypanosomatida</taxon>
        <taxon>Trypanosomatidae</taxon>
        <taxon>Trypanosoma</taxon>
        <taxon>Nannomonas</taxon>
    </lineage>
</organism>
<feature type="transmembrane region" description="Helical" evidence="2">
    <location>
        <begin position="21"/>
        <end position="42"/>
    </location>
</feature>
<name>G0UN46_TRYCI</name>
<keyword evidence="2" id="KW-0472">Membrane</keyword>
<accession>G0UN46</accession>
<evidence type="ECO:0000256" key="2">
    <source>
        <dbReference type="SAM" id="Phobius"/>
    </source>
</evidence>
<dbReference type="EMBL" id="HE575319">
    <property type="protein sequence ID" value="CCC90806.1"/>
    <property type="molecule type" value="Genomic_DNA"/>
</dbReference>
<evidence type="ECO:0000256" key="1">
    <source>
        <dbReference type="SAM" id="MobiDB-lite"/>
    </source>
</evidence>
<keyword evidence="2" id="KW-0812">Transmembrane</keyword>
<feature type="transmembrane region" description="Helical" evidence="2">
    <location>
        <begin position="103"/>
        <end position="121"/>
    </location>
</feature>
<dbReference type="VEuPathDB" id="TriTrypDB:TcIL3000_6_320"/>
<dbReference type="AlphaFoldDB" id="G0UN46"/>
<reference evidence="3" key="1">
    <citation type="journal article" date="2012" name="Proc. Natl. Acad. Sci. U.S.A.">
        <title>Antigenic diversity is generated by distinct evolutionary mechanisms in African trypanosome species.</title>
        <authorList>
            <person name="Jackson A.P."/>
            <person name="Berry A."/>
            <person name="Aslett M."/>
            <person name="Allison H.C."/>
            <person name="Burton P."/>
            <person name="Vavrova-Anderson J."/>
            <person name="Brown R."/>
            <person name="Browne H."/>
            <person name="Corton N."/>
            <person name="Hauser H."/>
            <person name="Gamble J."/>
            <person name="Gilderthorp R."/>
            <person name="Marcello L."/>
            <person name="McQuillan J."/>
            <person name="Otto T.D."/>
            <person name="Quail M.A."/>
            <person name="Sanders M.J."/>
            <person name="van Tonder A."/>
            <person name="Ginger M.L."/>
            <person name="Field M.C."/>
            <person name="Barry J.D."/>
            <person name="Hertz-Fowler C."/>
            <person name="Berriman M."/>
        </authorList>
    </citation>
    <scope>NUCLEOTIDE SEQUENCE</scope>
    <source>
        <strain evidence="3">IL3000</strain>
    </source>
</reference>
<protein>
    <submittedName>
        <fullName evidence="3">Uncharacterized protein</fullName>
    </submittedName>
</protein>
<feature type="region of interest" description="Disordered" evidence="1">
    <location>
        <begin position="48"/>
        <end position="67"/>
    </location>
</feature>
<proteinExistence type="predicted"/>